<dbReference type="SUPFAM" id="SSF143011">
    <property type="entry name" value="RelE-like"/>
    <property type="match status" value="1"/>
</dbReference>
<accession>A0A1B9F2P1</accession>
<dbReference type="InterPro" id="IPR007711">
    <property type="entry name" value="HigB-1"/>
</dbReference>
<dbReference type="InterPro" id="IPR035093">
    <property type="entry name" value="RelE/ParE_toxin_dom_sf"/>
</dbReference>
<dbReference type="PANTHER" id="PTHR40266">
    <property type="entry name" value="TOXIN HIGB-1"/>
    <property type="match status" value="1"/>
</dbReference>
<dbReference type="Proteomes" id="UP000093080">
    <property type="component" value="Unassembled WGS sequence"/>
</dbReference>
<evidence type="ECO:0000313" key="2">
    <source>
        <dbReference type="Proteomes" id="UP000093080"/>
    </source>
</evidence>
<dbReference type="AlphaFoldDB" id="A0A1B9F2P1"/>
<protein>
    <submittedName>
        <fullName evidence="1">HigB toxin protein</fullName>
    </submittedName>
</protein>
<dbReference type="Pfam" id="PF05015">
    <property type="entry name" value="HigB-like_toxin"/>
    <property type="match status" value="1"/>
</dbReference>
<dbReference type="STRING" id="1156395.DBT_2447"/>
<comment type="caution">
    <text evidence="1">The sequence shown here is derived from an EMBL/GenBank/DDBJ whole genome shotgun (WGS) entry which is preliminary data.</text>
</comment>
<dbReference type="RefSeq" id="WP_067620855.1">
    <property type="nucleotide sequence ID" value="NZ_MAGO01000020.1"/>
</dbReference>
<proteinExistence type="predicted"/>
<sequence>MIKSFRHKGLENFFYNGSKKGIIPDHANKLGKILDRLHAASELRDFNYPGSNFHQLSGNLKGMYSISVSGNWRIIFRFEKGQVFDVDYLDYH</sequence>
<name>A0A1B9F2P1_9BACT</name>
<evidence type="ECO:0000313" key="1">
    <source>
        <dbReference type="EMBL" id="OCC14143.1"/>
    </source>
</evidence>
<dbReference type="OrthoDB" id="9801102at2"/>
<dbReference type="Gene3D" id="3.30.2310.20">
    <property type="entry name" value="RelE-like"/>
    <property type="match status" value="1"/>
</dbReference>
<dbReference type="PATRIC" id="fig|1156395.6.peg.2491"/>
<dbReference type="PANTHER" id="PTHR40266:SF2">
    <property type="entry name" value="TOXIN HIGB-1"/>
    <property type="match status" value="1"/>
</dbReference>
<gene>
    <name evidence="1" type="ORF">DBT_2447</name>
</gene>
<reference evidence="1 2" key="1">
    <citation type="submission" date="2016-06" db="EMBL/GenBank/DDBJ databases">
        <title>Respiratory ammonification of nitrate coupled to the oxidation of elemental sulfur in deep-sea autotrophic thermophilic bacteria.</title>
        <authorList>
            <person name="Slobodkina G.B."/>
            <person name="Mardanov A.V."/>
            <person name="Ravin N.V."/>
            <person name="Frolova A.A."/>
            <person name="Viryasiv M.B."/>
            <person name="Chernyh N.A."/>
            <person name="Bonch-Osmolovskaya E.A."/>
            <person name="Slobodkin A.I."/>
        </authorList>
    </citation>
    <scope>NUCLEOTIDE SEQUENCE [LARGE SCALE GENOMIC DNA]</scope>
    <source>
        <strain evidence="1 2">S69</strain>
    </source>
</reference>
<dbReference type="EMBL" id="MAGO01000020">
    <property type="protein sequence ID" value="OCC14143.1"/>
    <property type="molecule type" value="Genomic_DNA"/>
</dbReference>
<keyword evidence="2" id="KW-1185">Reference proteome</keyword>
<organism evidence="1 2">
    <name type="scientific">Dissulfuribacter thermophilus</name>
    <dbReference type="NCBI Taxonomy" id="1156395"/>
    <lineage>
        <taxon>Bacteria</taxon>
        <taxon>Pseudomonadati</taxon>
        <taxon>Thermodesulfobacteriota</taxon>
        <taxon>Dissulfuribacteria</taxon>
        <taxon>Dissulfuribacterales</taxon>
        <taxon>Dissulfuribacteraceae</taxon>
        <taxon>Dissulfuribacter</taxon>
    </lineage>
</organism>